<dbReference type="AlphaFoldDB" id="A0A1E1K8H3"/>
<reference evidence="3" key="1">
    <citation type="submission" date="2016-03" db="EMBL/GenBank/DDBJ databases">
        <authorList>
            <person name="Guldener U."/>
        </authorList>
    </citation>
    <scope>NUCLEOTIDE SEQUENCE [LARGE SCALE GENOMIC DNA]</scope>
    <source>
        <strain evidence="3">04CH-RAC-A.6.1</strain>
    </source>
</reference>
<dbReference type="Proteomes" id="UP000178912">
    <property type="component" value="Unassembled WGS sequence"/>
</dbReference>
<dbReference type="EMBL" id="FJUX01000018">
    <property type="protein sequence ID" value="CZS94301.1"/>
    <property type="molecule type" value="Genomic_DNA"/>
</dbReference>
<keyword evidence="3" id="KW-1185">Reference proteome</keyword>
<name>A0A1E1K8H3_9HELO</name>
<keyword evidence="1" id="KW-0732">Signal</keyword>
<feature type="signal peptide" evidence="1">
    <location>
        <begin position="1"/>
        <end position="20"/>
    </location>
</feature>
<protein>
    <recommendedName>
        <fullName evidence="4">Chitin-binding type-4 domain-containing protein</fullName>
    </recommendedName>
</protein>
<accession>A0A1E1K8H3</accession>
<dbReference type="OrthoDB" id="5144514at2759"/>
<evidence type="ECO:0000256" key="1">
    <source>
        <dbReference type="SAM" id="SignalP"/>
    </source>
</evidence>
<organism evidence="2 3">
    <name type="scientific">Rhynchosporium agropyri</name>
    <dbReference type="NCBI Taxonomy" id="914238"/>
    <lineage>
        <taxon>Eukaryota</taxon>
        <taxon>Fungi</taxon>
        <taxon>Dikarya</taxon>
        <taxon>Ascomycota</taxon>
        <taxon>Pezizomycotina</taxon>
        <taxon>Leotiomycetes</taxon>
        <taxon>Helotiales</taxon>
        <taxon>Ploettnerulaceae</taxon>
        <taxon>Rhynchosporium</taxon>
    </lineage>
</organism>
<evidence type="ECO:0000313" key="2">
    <source>
        <dbReference type="EMBL" id="CZS94301.1"/>
    </source>
</evidence>
<gene>
    <name evidence="2" type="ORF">RAG0_04342</name>
</gene>
<dbReference type="SUPFAM" id="SSF49870">
    <property type="entry name" value="Osmotin, thaumatin-like protein"/>
    <property type="match status" value="1"/>
</dbReference>
<evidence type="ECO:0000313" key="3">
    <source>
        <dbReference type="Proteomes" id="UP000178912"/>
    </source>
</evidence>
<proteinExistence type="predicted"/>
<dbReference type="PROSITE" id="PS51257">
    <property type="entry name" value="PROKAR_LIPOPROTEIN"/>
    <property type="match status" value="1"/>
</dbReference>
<sequence>MKFSSIAAFGAVSFACGAIAKQVCVCKPRVAAPKIAALNSTASSDIAVTTYAATTLASITTTTATSEPSSDVYQTSYATASHTTPTTSAGTDFAVPTKSAGTGTAIPDTTYLHMKNSCGFDVHYDQAWHMGHAHGFILPAGESVYMAMEGQSKVIKLHRGEGHDVGIVQYEWSRELMGMFQDVSHVDANGLGPFRSVNVRLQPQGEGAGKGTCVEVFCKAHEECKGSYQYWNDHNTKFCGNDVTHYELEFCAQ</sequence>
<evidence type="ECO:0008006" key="4">
    <source>
        <dbReference type="Google" id="ProtNLM"/>
    </source>
</evidence>
<feature type="chain" id="PRO_5009445684" description="Chitin-binding type-4 domain-containing protein" evidence="1">
    <location>
        <begin position="21"/>
        <end position="253"/>
    </location>
</feature>
<dbReference type="InterPro" id="IPR037176">
    <property type="entry name" value="Osmotin/thaumatin-like_sf"/>
</dbReference>